<feature type="transmembrane region" description="Helical" evidence="10">
    <location>
        <begin position="328"/>
        <end position="348"/>
    </location>
</feature>
<evidence type="ECO:0000256" key="6">
    <source>
        <dbReference type="ARBA" id="ARBA00022692"/>
    </source>
</evidence>
<name>A0A2A9CUM8_9ACTN</name>
<dbReference type="AlphaFoldDB" id="A0A2A9CUM8"/>
<dbReference type="GO" id="GO:0000009">
    <property type="term" value="F:alpha-1,6-mannosyltransferase activity"/>
    <property type="evidence" value="ECO:0007669"/>
    <property type="project" value="InterPro"/>
</dbReference>
<feature type="transmembrane region" description="Helical" evidence="10">
    <location>
        <begin position="278"/>
        <end position="295"/>
    </location>
</feature>
<keyword evidence="12" id="KW-1185">Reference proteome</keyword>
<evidence type="ECO:0000313" key="11">
    <source>
        <dbReference type="EMBL" id="PFG18124.1"/>
    </source>
</evidence>
<keyword evidence="8 10" id="KW-1133">Transmembrane helix</keyword>
<evidence type="ECO:0000256" key="2">
    <source>
        <dbReference type="ARBA" id="ARBA00004687"/>
    </source>
</evidence>
<evidence type="ECO:0000313" key="12">
    <source>
        <dbReference type="Proteomes" id="UP000226079"/>
    </source>
</evidence>
<evidence type="ECO:0000256" key="8">
    <source>
        <dbReference type="ARBA" id="ARBA00022989"/>
    </source>
</evidence>
<evidence type="ECO:0000256" key="7">
    <source>
        <dbReference type="ARBA" id="ARBA00022824"/>
    </source>
</evidence>
<dbReference type="GO" id="GO:0006506">
    <property type="term" value="P:GPI anchor biosynthetic process"/>
    <property type="evidence" value="ECO:0007669"/>
    <property type="project" value="UniProtKB-UniPathway"/>
</dbReference>
<dbReference type="PANTHER" id="PTHR12468">
    <property type="entry name" value="GPI MANNOSYLTRANSFERASE 2"/>
    <property type="match status" value="1"/>
</dbReference>
<reference evidence="11 12" key="1">
    <citation type="submission" date="2017-10" db="EMBL/GenBank/DDBJ databases">
        <title>Sequencing the genomes of 1000 actinobacteria strains.</title>
        <authorList>
            <person name="Klenk H.-P."/>
        </authorList>
    </citation>
    <scope>NUCLEOTIDE SEQUENCE [LARGE SCALE GENOMIC DNA]</scope>
    <source>
        <strain evidence="11 12">DSM 15597</strain>
    </source>
</reference>
<protein>
    <recommendedName>
        <fullName evidence="13">Mannosyltransferase PIG-V</fullName>
    </recommendedName>
</protein>
<evidence type="ECO:0000256" key="3">
    <source>
        <dbReference type="ARBA" id="ARBA00022502"/>
    </source>
</evidence>
<feature type="transmembrane region" description="Helical" evidence="10">
    <location>
        <begin position="184"/>
        <end position="202"/>
    </location>
</feature>
<keyword evidence="6 10" id="KW-0812">Transmembrane</keyword>
<keyword evidence="4" id="KW-0328">Glycosyltransferase</keyword>
<keyword evidence="3" id="KW-0337">GPI-anchor biosynthesis</keyword>
<sequence length="354" mass="38987">MTSGSARLVVQTWLGTRLVILLVAFYLAVVEGRALPDMFDNWDVSHFLAIAEQGYIGTDVAFFPGWPLLLRLVSLTGLPAWLGGVLLALVASGLAAWALYRLGGPPAAIAWLLAPTAIFTVVPYTESLFCAAAFWAWDRALAKQWWPAAALAAVAASVRVSGVFLILALAVLAWNQGGRRWPRLAWLLVPTAVVVGYASYLWQLTGSWTAWYDAQATGWARGLTWPWVSFQHTLDAAAPGSYANYPEWSWMFRVELVAMVIGLVVTIYALAKRRWAEGAWVGVQVAAFSISYWFMSVPRAMLLWFPLWIDLGRGLAGRTKPRPWRAAMLGALAVVALALQAVWAWLFFSGRWAG</sequence>
<feature type="transmembrane region" description="Helical" evidence="10">
    <location>
        <begin position="149"/>
        <end position="172"/>
    </location>
</feature>
<comment type="subcellular location">
    <subcellularLocation>
        <location evidence="1">Endoplasmic reticulum membrane</location>
        <topology evidence="1">Multi-pass membrane protein</topology>
    </subcellularLocation>
</comment>
<keyword evidence="9 10" id="KW-0472">Membrane</keyword>
<organism evidence="11 12">
    <name type="scientific">Propionicimonas paludicola</name>
    <dbReference type="NCBI Taxonomy" id="185243"/>
    <lineage>
        <taxon>Bacteria</taxon>
        <taxon>Bacillati</taxon>
        <taxon>Actinomycetota</taxon>
        <taxon>Actinomycetes</taxon>
        <taxon>Propionibacteriales</taxon>
        <taxon>Nocardioidaceae</taxon>
        <taxon>Propionicimonas</taxon>
    </lineage>
</organism>
<dbReference type="GO" id="GO:0004376">
    <property type="term" value="F:GPI mannosyltransferase activity"/>
    <property type="evidence" value="ECO:0007669"/>
    <property type="project" value="InterPro"/>
</dbReference>
<dbReference type="EMBL" id="PDJC01000001">
    <property type="protein sequence ID" value="PFG18124.1"/>
    <property type="molecule type" value="Genomic_DNA"/>
</dbReference>
<dbReference type="PANTHER" id="PTHR12468:SF2">
    <property type="entry name" value="GPI MANNOSYLTRANSFERASE 2"/>
    <property type="match status" value="1"/>
</dbReference>
<evidence type="ECO:0000256" key="1">
    <source>
        <dbReference type="ARBA" id="ARBA00004477"/>
    </source>
</evidence>
<dbReference type="GO" id="GO:0016020">
    <property type="term" value="C:membrane"/>
    <property type="evidence" value="ECO:0007669"/>
    <property type="project" value="GOC"/>
</dbReference>
<gene>
    <name evidence="11" type="ORF">ATK74_2704</name>
</gene>
<evidence type="ECO:0000256" key="10">
    <source>
        <dbReference type="SAM" id="Phobius"/>
    </source>
</evidence>
<feature type="transmembrane region" description="Helical" evidence="10">
    <location>
        <begin position="12"/>
        <end position="29"/>
    </location>
</feature>
<dbReference type="InterPro" id="IPR007315">
    <property type="entry name" value="PIG-V/Gpi18"/>
</dbReference>
<proteinExistence type="predicted"/>
<dbReference type="UniPathway" id="UPA00196"/>
<accession>A0A2A9CUM8</accession>
<evidence type="ECO:0008006" key="13">
    <source>
        <dbReference type="Google" id="ProtNLM"/>
    </source>
</evidence>
<feature type="transmembrane region" description="Helical" evidence="10">
    <location>
        <begin position="78"/>
        <end position="100"/>
    </location>
</feature>
<keyword evidence="5" id="KW-0808">Transferase</keyword>
<comment type="caution">
    <text evidence="11">The sequence shown here is derived from an EMBL/GenBank/DDBJ whole genome shotgun (WGS) entry which is preliminary data.</text>
</comment>
<evidence type="ECO:0000256" key="9">
    <source>
        <dbReference type="ARBA" id="ARBA00023136"/>
    </source>
</evidence>
<feature type="transmembrane region" description="Helical" evidence="10">
    <location>
        <begin position="250"/>
        <end position="271"/>
    </location>
</feature>
<keyword evidence="7" id="KW-0256">Endoplasmic reticulum</keyword>
<evidence type="ECO:0000256" key="5">
    <source>
        <dbReference type="ARBA" id="ARBA00022679"/>
    </source>
</evidence>
<dbReference type="GO" id="GO:0031501">
    <property type="term" value="C:mannosyltransferase complex"/>
    <property type="evidence" value="ECO:0007669"/>
    <property type="project" value="TreeGrafter"/>
</dbReference>
<evidence type="ECO:0000256" key="4">
    <source>
        <dbReference type="ARBA" id="ARBA00022676"/>
    </source>
</evidence>
<feature type="transmembrane region" description="Helical" evidence="10">
    <location>
        <begin position="112"/>
        <end position="137"/>
    </location>
</feature>
<dbReference type="Proteomes" id="UP000226079">
    <property type="component" value="Unassembled WGS sequence"/>
</dbReference>
<comment type="pathway">
    <text evidence="2">Glycolipid biosynthesis; glycosylphosphatidylinositol-anchor biosynthesis.</text>
</comment>